<comment type="caution">
    <text evidence="3">The sequence shown here is derived from an EMBL/GenBank/DDBJ whole genome shotgun (WGS) entry which is preliminary data.</text>
</comment>
<feature type="compositionally biased region" description="Low complexity" evidence="1">
    <location>
        <begin position="388"/>
        <end position="427"/>
    </location>
</feature>
<evidence type="ECO:0000256" key="2">
    <source>
        <dbReference type="SAM" id="Phobius"/>
    </source>
</evidence>
<evidence type="ECO:0000313" key="4">
    <source>
        <dbReference type="Proteomes" id="UP000641646"/>
    </source>
</evidence>
<keyword evidence="2" id="KW-0812">Transmembrane</keyword>
<gene>
    <name evidence="3" type="ORF">H6G03_17365</name>
</gene>
<keyword evidence="2" id="KW-0472">Membrane</keyword>
<dbReference type="EMBL" id="JACJPW010000043">
    <property type="protein sequence ID" value="MBD2182811.1"/>
    <property type="molecule type" value="Genomic_DNA"/>
</dbReference>
<dbReference type="RefSeq" id="WP_190465904.1">
    <property type="nucleotide sequence ID" value="NZ_JACJPW010000043.1"/>
</dbReference>
<feature type="transmembrane region" description="Helical" evidence="2">
    <location>
        <begin position="118"/>
        <end position="137"/>
    </location>
</feature>
<keyword evidence="2" id="KW-1133">Transmembrane helix</keyword>
<dbReference type="Proteomes" id="UP000641646">
    <property type="component" value="Unassembled WGS sequence"/>
</dbReference>
<reference evidence="3" key="1">
    <citation type="journal article" date="2015" name="ISME J.">
        <title>Draft Genome Sequence of Streptomyces incarnatus NRRL8089, which Produces the Nucleoside Antibiotic Sinefungin.</title>
        <authorList>
            <person name="Oshima K."/>
            <person name="Hattori M."/>
            <person name="Shimizu H."/>
            <person name="Fukuda K."/>
            <person name="Nemoto M."/>
            <person name="Inagaki K."/>
            <person name="Tamura T."/>
        </authorList>
    </citation>
    <scope>NUCLEOTIDE SEQUENCE</scope>
    <source>
        <strain evidence="3">FACHB-1375</strain>
    </source>
</reference>
<evidence type="ECO:0000256" key="1">
    <source>
        <dbReference type="SAM" id="MobiDB-lite"/>
    </source>
</evidence>
<feature type="region of interest" description="Disordered" evidence="1">
    <location>
        <begin position="269"/>
        <end position="301"/>
    </location>
</feature>
<evidence type="ECO:0008006" key="5">
    <source>
        <dbReference type="Google" id="ProtNLM"/>
    </source>
</evidence>
<dbReference type="AlphaFoldDB" id="A0A926ZJD8"/>
<keyword evidence="4" id="KW-1185">Reference proteome</keyword>
<feature type="region of interest" description="Disordered" evidence="1">
    <location>
        <begin position="318"/>
        <end position="427"/>
    </location>
</feature>
<feature type="compositionally biased region" description="Low complexity" evidence="1">
    <location>
        <begin position="457"/>
        <end position="468"/>
    </location>
</feature>
<sequence>MSKLPTAAIKRASMSEDANTKRIALKPSEEQTPVQPWSMDKSADRLMDDVFADVDRMLETGTEPAAKTAEPEYVSLQQMSIPQIVIPAEMVSRQVEASEDSDGEAQRSQDRGRSLNKLLLGAAIASLAITLLLWLAGQGRFNRLLGINSASVPEAKKLPSEADSQFVDYMQQSLDLIEQQTEENQQVAAVPAAPQVPANSLVPVPIPGNLPQNAGRPQNSPERIYIPVYPRPQVIYANPPAPPAIRPVPTVTVTATAAAKPSPTVTVTATAAAKPSPTVTASSRPTAKASPKARATVRPTAKATPTVVAVLRSIPIARPKATPTSRPTANSSPTVAATSRPTPTVSAKVAATVRPTAQPSPTVAATARPTAKPSPTVAATTIRPTPTPSATVAATPRPTATPSARVTATTQPTATPSARVTATTVPTATPSARVTAAAVPTVTPSVTVAPSPLPAPALASPIPTATLTNPAPQRTSRQETRQASASTPAIEHTLTGLLVLGEKSAAIFEINGASRRVHIGESIGSNGWTLVEVKNNEAVIRRNGEVRSVFVGQQF</sequence>
<proteinExistence type="predicted"/>
<reference evidence="3" key="2">
    <citation type="submission" date="2020-08" db="EMBL/GenBank/DDBJ databases">
        <authorList>
            <person name="Chen M."/>
            <person name="Teng W."/>
            <person name="Zhao L."/>
            <person name="Hu C."/>
            <person name="Zhou Y."/>
            <person name="Han B."/>
            <person name="Song L."/>
            <person name="Shu W."/>
        </authorList>
    </citation>
    <scope>NUCLEOTIDE SEQUENCE</scope>
    <source>
        <strain evidence="3">FACHB-1375</strain>
    </source>
</reference>
<feature type="compositionally biased region" description="Polar residues" evidence="1">
    <location>
        <begin position="469"/>
        <end position="487"/>
    </location>
</feature>
<dbReference type="Gene3D" id="2.30.30.830">
    <property type="match status" value="1"/>
</dbReference>
<feature type="region of interest" description="Disordered" evidence="1">
    <location>
        <begin position="457"/>
        <end position="487"/>
    </location>
</feature>
<name>A0A926ZJD8_9CYAN</name>
<accession>A0A926ZJD8</accession>
<protein>
    <recommendedName>
        <fullName evidence="5">Type II secretion system protein GspC N-terminal domain-containing protein</fullName>
    </recommendedName>
</protein>
<feature type="compositionally biased region" description="Low complexity" evidence="1">
    <location>
        <begin position="269"/>
        <end position="283"/>
    </location>
</feature>
<organism evidence="3 4">
    <name type="scientific">Aerosakkonema funiforme FACHB-1375</name>
    <dbReference type="NCBI Taxonomy" id="2949571"/>
    <lineage>
        <taxon>Bacteria</taxon>
        <taxon>Bacillati</taxon>
        <taxon>Cyanobacteriota</taxon>
        <taxon>Cyanophyceae</taxon>
        <taxon>Oscillatoriophycideae</taxon>
        <taxon>Aerosakkonematales</taxon>
        <taxon>Aerosakkonemataceae</taxon>
        <taxon>Aerosakkonema</taxon>
    </lineage>
</organism>
<feature type="region of interest" description="Disordered" evidence="1">
    <location>
        <begin position="1"/>
        <end position="40"/>
    </location>
</feature>
<feature type="compositionally biased region" description="Polar residues" evidence="1">
    <location>
        <begin position="322"/>
        <end position="345"/>
    </location>
</feature>
<evidence type="ECO:0000313" key="3">
    <source>
        <dbReference type="EMBL" id="MBD2182811.1"/>
    </source>
</evidence>